<dbReference type="OrthoDB" id="1736116at2759"/>
<organism evidence="3 4">
    <name type="scientific">Capsicum baccatum</name>
    <name type="common">Peruvian pepper</name>
    <dbReference type="NCBI Taxonomy" id="33114"/>
    <lineage>
        <taxon>Eukaryota</taxon>
        <taxon>Viridiplantae</taxon>
        <taxon>Streptophyta</taxon>
        <taxon>Embryophyta</taxon>
        <taxon>Tracheophyta</taxon>
        <taxon>Spermatophyta</taxon>
        <taxon>Magnoliopsida</taxon>
        <taxon>eudicotyledons</taxon>
        <taxon>Gunneridae</taxon>
        <taxon>Pentapetalae</taxon>
        <taxon>asterids</taxon>
        <taxon>lamiids</taxon>
        <taxon>Solanales</taxon>
        <taxon>Solanaceae</taxon>
        <taxon>Solanoideae</taxon>
        <taxon>Capsiceae</taxon>
        <taxon>Capsicum</taxon>
    </lineage>
</organism>
<dbReference type="AlphaFoldDB" id="A0A2G2WB61"/>
<dbReference type="STRING" id="33114.A0A2G2WB61"/>
<reference evidence="3 4" key="1">
    <citation type="journal article" date="2017" name="Genome Biol.">
        <title>New reference genome sequences of hot pepper reveal the massive evolution of plant disease-resistance genes by retroduplication.</title>
        <authorList>
            <person name="Kim S."/>
            <person name="Park J."/>
            <person name="Yeom S.I."/>
            <person name="Kim Y.M."/>
            <person name="Seo E."/>
            <person name="Kim K.T."/>
            <person name="Kim M.S."/>
            <person name="Lee J.M."/>
            <person name="Cheong K."/>
            <person name="Shin H.S."/>
            <person name="Kim S.B."/>
            <person name="Han K."/>
            <person name="Lee J."/>
            <person name="Park M."/>
            <person name="Lee H.A."/>
            <person name="Lee H.Y."/>
            <person name="Lee Y."/>
            <person name="Oh S."/>
            <person name="Lee J.H."/>
            <person name="Choi E."/>
            <person name="Choi E."/>
            <person name="Lee S.E."/>
            <person name="Jeon J."/>
            <person name="Kim H."/>
            <person name="Choi G."/>
            <person name="Song H."/>
            <person name="Lee J."/>
            <person name="Lee S.C."/>
            <person name="Kwon J.K."/>
            <person name="Lee H.Y."/>
            <person name="Koo N."/>
            <person name="Hong Y."/>
            <person name="Kim R.W."/>
            <person name="Kang W.H."/>
            <person name="Huh J.H."/>
            <person name="Kang B.C."/>
            <person name="Yang T.J."/>
            <person name="Lee Y.H."/>
            <person name="Bennetzen J.L."/>
            <person name="Choi D."/>
        </authorList>
    </citation>
    <scope>NUCLEOTIDE SEQUENCE [LARGE SCALE GENOMIC DNA]</scope>
    <source>
        <strain evidence="4">cv. PBC81</strain>
    </source>
</reference>
<sequence length="166" mass="20110">MIVKKISVDFDSGVDLIVSISRNVDLNDGLWFNIENSTDLKSKDFKIPQNMYRALLEVYASFYENNESWYGNSVNEYVSLNNLSVPRNGVFREVIVSLDEMKNKKKKKKNTKKKTTKTKKKKKRKKRKKRKSKKRKRKKKKKKRKKKRKRKRKRKKNKRKKKKRKK</sequence>
<protein>
    <submittedName>
        <fullName evidence="3">Peptide-N4-(N-acetyl-beta-glucosaminyl)asparagine amidase A</fullName>
    </submittedName>
</protein>
<dbReference type="Pfam" id="PF12222">
    <property type="entry name" value="PNGaseA"/>
    <property type="match status" value="1"/>
</dbReference>
<keyword evidence="4" id="KW-1185">Reference proteome</keyword>
<evidence type="ECO:0000313" key="4">
    <source>
        <dbReference type="Proteomes" id="UP000224567"/>
    </source>
</evidence>
<reference evidence="4" key="2">
    <citation type="journal article" date="2017" name="J. Anim. Genet.">
        <title>Multiple reference genome sequences of hot pepper reveal the massive evolution of plant disease resistance genes by retroduplication.</title>
        <authorList>
            <person name="Kim S."/>
            <person name="Park J."/>
            <person name="Yeom S.-I."/>
            <person name="Kim Y.-M."/>
            <person name="Seo E."/>
            <person name="Kim K.-T."/>
            <person name="Kim M.-S."/>
            <person name="Lee J.M."/>
            <person name="Cheong K."/>
            <person name="Shin H.-S."/>
            <person name="Kim S.-B."/>
            <person name="Han K."/>
            <person name="Lee J."/>
            <person name="Park M."/>
            <person name="Lee H.-A."/>
            <person name="Lee H.-Y."/>
            <person name="Lee Y."/>
            <person name="Oh S."/>
            <person name="Lee J.H."/>
            <person name="Choi E."/>
            <person name="Choi E."/>
            <person name="Lee S.E."/>
            <person name="Jeon J."/>
            <person name="Kim H."/>
            <person name="Choi G."/>
            <person name="Song H."/>
            <person name="Lee J."/>
            <person name="Lee S.-C."/>
            <person name="Kwon J.-K."/>
            <person name="Lee H.-Y."/>
            <person name="Koo N."/>
            <person name="Hong Y."/>
            <person name="Kim R.W."/>
            <person name="Kang W.-H."/>
            <person name="Huh J.H."/>
            <person name="Kang B.-C."/>
            <person name="Yang T.-J."/>
            <person name="Lee Y.-H."/>
            <person name="Bennetzen J.L."/>
            <person name="Choi D."/>
        </authorList>
    </citation>
    <scope>NUCLEOTIDE SEQUENCE [LARGE SCALE GENOMIC DNA]</scope>
    <source>
        <strain evidence="4">cv. PBC81</strain>
    </source>
</reference>
<comment type="caution">
    <text evidence="3">The sequence shown here is derived from an EMBL/GenBank/DDBJ whole genome shotgun (WGS) entry which is preliminary data.</text>
</comment>
<dbReference type="InterPro" id="IPR056948">
    <property type="entry name" value="PNGaseA_N"/>
</dbReference>
<name>A0A2G2WB61_CAPBA</name>
<dbReference type="EMBL" id="MLFT02000007">
    <property type="protein sequence ID" value="PHT42491.1"/>
    <property type="molecule type" value="Genomic_DNA"/>
</dbReference>
<dbReference type="Proteomes" id="UP000224567">
    <property type="component" value="Unassembled WGS sequence"/>
</dbReference>
<feature type="domain" description="Peptide N-acetyl-beta-D-glucosaminyl asparaginase amidase A N-terminal" evidence="2">
    <location>
        <begin position="14"/>
        <end position="100"/>
    </location>
</feature>
<dbReference type="PANTHER" id="PTHR31104">
    <property type="entry name" value="PEPTIDE-N4-(N-ACETYL-BETA-GLUCOSAMINYL)ASPARAGINE AMIDASE A PROTEIN"/>
    <property type="match status" value="1"/>
</dbReference>
<accession>A0A2G2WB61</accession>
<evidence type="ECO:0000256" key="1">
    <source>
        <dbReference type="SAM" id="MobiDB-lite"/>
    </source>
</evidence>
<dbReference type="InterPro" id="IPR021102">
    <property type="entry name" value="PNGase_A"/>
</dbReference>
<feature type="region of interest" description="Disordered" evidence="1">
    <location>
        <begin position="98"/>
        <end position="166"/>
    </location>
</feature>
<evidence type="ECO:0000259" key="2">
    <source>
        <dbReference type="Pfam" id="PF12222"/>
    </source>
</evidence>
<gene>
    <name evidence="3" type="ORF">CQW23_16516</name>
</gene>
<evidence type="ECO:0000313" key="3">
    <source>
        <dbReference type="EMBL" id="PHT42491.1"/>
    </source>
</evidence>
<proteinExistence type="predicted"/>
<feature type="compositionally biased region" description="Basic residues" evidence="1">
    <location>
        <begin position="103"/>
        <end position="166"/>
    </location>
</feature>